<organism evidence="1 2">
    <name type="scientific">Candidatus Macondimonas diazotrophica</name>
    <dbReference type="NCBI Taxonomy" id="2305248"/>
    <lineage>
        <taxon>Bacteria</taxon>
        <taxon>Pseudomonadati</taxon>
        <taxon>Pseudomonadota</taxon>
        <taxon>Gammaproteobacteria</taxon>
        <taxon>Chromatiales</taxon>
        <taxon>Ectothiorhodospiraceae</taxon>
        <taxon>Candidatus Macondimonas</taxon>
    </lineage>
</organism>
<keyword evidence="2" id="KW-1185">Reference proteome</keyword>
<gene>
    <name evidence="1" type="ORF">E4680_11365</name>
</gene>
<dbReference type="AlphaFoldDB" id="A0A4Z0F5Z3"/>
<dbReference type="EMBL" id="SRIO01000017">
    <property type="protein sequence ID" value="TFZ81661.1"/>
    <property type="molecule type" value="Genomic_DNA"/>
</dbReference>
<proteinExistence type="predicted"/>
<dbReference type="RefSeq" id="WP_135282538.1">
    <property type="nucleotide sequence ID" value="NZ_SRIO01000017.1"/>
</dbReference>
<evidence type="ECO:0000313" key="1">
    <source>
        <dbReference type="EMBL" id="TFZ81661.1"/>
    </source>
</evidence>
<dbReference type="Proteomes" id="UP000297890">
    <property type="component" value="Unassembled WGS sequence"/>
</dbReference>
<accession>A0A4Z0F5Z3</accession>
<name>A0A4Z0F5Z3_9GAMM</name>
<sequence length="202" mass="21994">MSNYESRINIGLPVRAPVSDPQVFPAVQNLHNAVHTLNAAFDQVVDLITPPKDASFNNLSFSFRMSSFWGTIAPGQELEVNKPATLKGDGFHKGAYAFLLSPHDGRPMTVAYGWVLEIDEENSQALMGWPPAIVEVTGVSVGDVLYAKEKSGQFFLKNMADGLPGSSDGINGYKFHPIGHAVGTDQLLLAQNLVKHKLFNEN</sequence>
<evidence type="ECO:0000313" key="2">
    <source>
        <dbReference type="Proteomes" id="UP000297890"/>
    </source>
</evidence>
<comment type="caution">
    <text evidence="1">The sequence shown here is derived from an EMBL/GenBank/DDBJ whole genome shotgun (WGS) entry which is preliminary data.</text>
</comment>
<protein>
    <submittedName>
        <fullName evidence="1">Uncharacterized protein</fullName>
    </submittedName>
</protein>
<reference evidence="1 2" key="1">
    <citation type="journal article" date="2019" name="ISME J.">
        <title>Candidatus Macondimonas diazotrophica, a novel gammaproteobacterial genus dominating crude-oil-contaminated coastal sediments.</title>
        <authorList>
            <person name="Karthikeyan S."/>
            <person name="Konstantinidis K."/>
        </authorList>
    </citation>
    <scope>NUCLEOTIDE SEQUENCE [LARGE SCALE GENOMIC DNA]</scope>
    <source>
        <strain evidence="1 2">KTK01</strain>
    </source>
</reference>